<evidence type="ECO:0000313" key="12">
    <source>
        <dbReference type="Proteomes" id="UP001519460"/>
    </source>
</evidence>
<feature type="transmembrane region" description="Helical" evidence="9">
    <location>
        <begin position="149"/>
        <end position="169"/>
    </location>
</feature>
<dbReference type="Proteomes" id="UP001519460">
    <property type="component" value="Unassembled WGS sequence"/>
</dbReference>
<dbReference type="GO" id="GO:0016020">
    <property type="term" value="C:membrane"/>
    <property type="evidence" value="ECO:0007669"/>
    <property type="project" value="UniProtKB-SubCell"/>
</dbReference>
<dbReference type="InterPro" id="IPR000276">
    <property type="entry name" value="GPCR_Rhodpsn"/>
</dbReference>
<keyword evidence="3 9" id="KW-1133">Transmembrane helix</keyword>
<dbReference type="PANTHER" id="PTHR24243">
    <property type="entry name" value="G-PROTEIN COUPLED RECEPTOR"/>
    <property type="match status" value="1"/>
</dbReference>
<reference evidence="11 12" key="1">
    <citation type="journal article" date="2023" name="Sci. Data">
        <title>Genome assembly of the Korean intertidal mud-creeper Batillaria attramentaria.</title>
        <authorList>
            <person name="Patra A.K."/>
            <person name="Ho P.T."/>
            <person name="Jun S."/>
            <person name="Lee S.J."/>
            <person name="Kim Y."/>
            <person name="Won Y.J."/>
        </authorList>
    </citation>
    <scope>NUCLEOTIDE SEQUENCE [LARGE SCALE GENOMIC DNA]</scope>
    <source>
        <strain evidence="11">Wonlab-2016</strain>
    </source>
</reference>
<dbReference type="PRINTS" id="PR00237">
    <property type="entry name" value="GPCRRHODOPSN"/>
</dbReference>
<comment type="subcellular location">
    <subcellularLocation>
        <location evidence="1">Membrane</location>
        <topology evidence="1">Multi-pass membrane protein</topology>
    </subcellularLocation>
</comment>
<keyword evidence="4" id="KW-0297">G-protein coupled receptor</keyword>
<evidence type="ECO:0000256" key="3">
    <source>
        <dbReference type="ARBA" id="ARBA00022989"/>
    </source>
</evidence>
<keyword evidence="5 9" id="KW-0472">Membrane</keyword>
<organism evidence="11 12">
    <name type="scientific">Batillaria attramentaria</name>
    <dbReference type="NCBI Taxonomy" id="370345"/>
    <lineage>
        <taxon>Eukaryota</taxon>
        <taxon>Metazoa</taxon>
        <taxon>Spiralia</taxon>
        <taxon>Lophotrochozoa</taxon>
        <taxon>Mollusca</taxon>
        <taxon>Gastropoda</taxon>
        <taxon>Caenogastropoda</taxon>
        <taxon>Sorbeoconcha</taxon>
        <taxon>Cerithioidea</taxon>
        <taxon>Batillariidae</taxon>
        <taxon>Batillaria</taxon>
    </lineage>
</organism>
<dbReference type="InterPro" id="IPR017452">
    <property type="entry name" value="GPCR_Rhodpsn_7TM"/>
</dbReference>
<comment type="caution">
    <text evidence="11">The sequence shown here is derived from an EMBL/GenBank/DDBJ whole genome shotgun (WGS) entry which is preliminary data.</text>
</comment>
<accession>A0ABD0M2S5</accession>
<evidence type="ECO:0000256" key="9">
    <source>
        <dbReference type="SAM" id="Phobius"/>
    </source>
</evidence>
<feature type="transmembrane region" description="Helical" evidence="9">
    <location>
        <begin position="308"/>
        <end position="334"/>
    </location>
</feature>
<feature type="transmembrane region" description="Helical" evidence="9">
    <location>
        <begin position="104"/>
        <end position="128"/>
    </location>
</feature>
<evidence type="ECO:0000256" key="1">
    <source>
        <dbReference type="ARBA" id="ARBA00004141"/>
    </source>
</evidence>
<name>A0ABD0M2S5_9CAEN</name>
<sequence>MDSVTSDGCLVVDGYAPWSNPDDIISQEVEYWVSMVTSAGLIPLLCLIGVPGNALSAAVFYRQGLRKRINLCLFSLALADVMVAVFYGYIYAEGAYREVTGSAAYFVPVFIGFTGFAWVSQFLSAVIASERCFCVVSPFRAQKVLKTSSMAVIIVVVSAILLGGMLAIIGPKHSAVCIYHPATNTTRDVIYVTDYYLAHKEIFDVIDVFIYSAAFPIVILTTVVITTVVTATKLQAASRWRQQSATAGMAIEQPNYNIPAISTKELALTKMLIATSLLLIVCMTPTLLVQLATFMVPDLNKLGRYHNLMIILWAGVTFFRVLNSSLNFFVYYYMGSKFRETLKQVVTCRGRDANTSKEGQNSDHRFSNISSSL</sequence>
<keyword evidence="6" id="KW-0675">Receptor</keyword>
<dbReference type="PROSITE" id="PS50262">
    <property type="entry name" value="G_PROTEIN_RECEP_F1_2"/>
    <property type="match status" value="1"/>
</dbReference>
<keyword evidence="12" id="KW-1185">Reference proteome</keyword>
<evidence type="ECO:0000256" key="6">
    <source>
        <dbReference type="ARBA" id="ARBA00023170"/>
    </source>
</evidence>
<keyword evidence="7" id="KW-0807">Transducer</keyword>
<gene>
    <name evidence="11" type="ORF">BaRGS_00002885</name>
</gene>
<feature type="transmembrane region" description="Helical" evidence="9">
    <location>
        <begin position="73"/>
        <end position="92"/>
    </location>
</feature>
<evidence type="ECO:0000256" key="2">
    <source>
        <dbReference type="ARBA" id="ARBA00022692"/>
    </source>
</evidence>
<feature type="transmembrane region" description="Helical" evidence="9">
    <location>
        <begin position="208"/>
        <end position="231"/>
    </location>
</feature>
<dbReference type="AlphaFoldDB" id="A0ABD0M2S5"/>
<evidence type="ECO:0000256" key="4">
    <source>
        <dbReference type="ARBA" id="ARBA00023040"/>
    </source>
</evidence>
<dbReference type="Pfam" id="PF00001">
    <property type="entry name" value="7tm_1"/>
    <property type="match status" value="1"/>
</dbReference>
<dbReference type="EMBL" id="JACVVK020000009">
    <property type="protein sequence ID" value="KAK7505614.1"/>
    <property type="molecule type" value="Genomic_DNA"/>
</dbReference>
<dbReference type="SUPFAM" id="SSF81321">
    <property type="entry name" value="Family A G protein-coupled receptor-like"/>
    <property type="match status" value="1"/>
</dbReference>
<dbReference type="GO" id="GO:0004930">
    <property type="term" value="F:G protein-coupled receptor activity"/>
    <property type="evidence" value="ECO:0007669"/>
    <property type="project" value="UniProtKB-KW"/>
</dbReference>
<feature type="region of interest" description="Disordered" evidence="8">
    <location>
        <begin position="353"/>
        <end position="373"/>
    </location>
</feature>
<keyword evidence="2 9" id="KW-0812">Transmembrane</keyword>
<evidence type="ECO:0000256" key="5">
    <source>
        <dbReference type="ARBA" id="ARBA00023136"/>
    </source>
</evidence>
<evidence type="ECO:0000256" key="7">
    <source>
        <dbReference type="ARBA" id="ARBA00023224"/>
    </source>
</evidence>
<feature type="transmembrane region" description="Helical" evidence="9">
    <location>
        <begin position="272"/>
        <end position="296"/>
    </location>
</feature>
<proteinExistence type="predicted"/>
<evidence type="ECO:0000259" key="10">
    <source>
        <dbReference type="PROSITE" id="PS50262"/>
    </source>
</evidence>
<feature type="transmembrane region" description="Helical" evidence="9">
    <location>
        <begin position="41"/>
        <end position="61"/>
    </location>
</feature>
<evidence type="ECO:0000313" key="11">
    <source>
        <dbReference type="EMBL" id="KAK7505614.1"/>
    </source>
</evidence>
<dbReference type="PANTHER" id="PTHR24243:SF208">
    <property type="entry name" value="PYROKININ-1 RECEPTOR"/>
    <property type="match status" value="1"/>
</dbReference>
<feature type="compositionally biased region" description="Basic and acidic residues" evidence="8">
    <location>
        <begin position="353"/>
        <end position="366"/>
    </location>
</feature>
<dbReference type="Gene3D" id="1.20.1070.10">
    <property type="entry name" value="Rhodopsin 7-helix transmembrane proteins"/>
    <property type="match status" value="1"/>
</dbReference>
<feature type="domain" description="G-protein coupled receptors family 1 profile" evidence="10">
    <location>
        <begin position="52"/>
        <end position="331"/>
    </location>
</feature>
<protein>
    <recommendedName>
        <fullName evidence="10">G-protein coupled receptors family 1 profile domain-containing protein</fullName>
    </recommendedName>
</protein>
<evidence type="ECO:0000256" key="8">
    <source>
        <dbReference type="SAM" id="MobiDB-lite"/>
    </source>
</evidence>